<sequence length="274" mass="30403">MFGLGESTYSSRKFIDLIFTASSKWANWDPPKQIKVGDYGTIQRKTGEFEKEGNIYEDDAMADIVADHPPQIASKDTVFEISSNNVRRVEFGLEPTASIPGVAEASVKGSWQFDTKRGALLVMHEPCNTYIPPKALLKKLLNVPVLKNKYLVTEIFSCPAYSLYLSSGKAEAVSLALLASVPVPTALPVNVGGSIKSSWFNHNTSGLFRCASDEVYSYTPLYALKRIKKPGLLRRDSPLPPAQDDDLWEDATQPWDPLNSDGEEEDFEDEVFDD</sequence>
<feature type="compositionally biased region" description="Acidic residues" evidence="1">
    <location>
        <begin position="261"/>
        <end position="274"/>
    </location>
</feature>
<organism evidence="2 4">
    <name type="scientific">Cerrena zonata</name>
    <dbReference type="NCBI Taxonomy" id="2478898"/>
    <lineage>
        <taxon>Eukaryota</taxon>
        <taxon>Fungi</taxon>
        <taxon>Dikarya</taxon>
        <taxon>Basidiomycota</taxon>
        <taxon>Agaricomycotina</taxon>
        <taxon>Agaricomycetes</taxon>
        <taxon>Polyporales</taxon>
        <taxon>Cerrenaceae</taxon>
        <taxon>Cerrena</taxon>
    </lineage>
</organism>
<gene>
    <name evidence="3" type="ORF">QCA50_014746</name>
    <name evidence="2" type="ORF">QCA50_017910</name>
</gene>
<dbReference type="EMBL" id="JASBNA010000037">
    <property type="protein sequence ID" value="KAK7682159.1"/>
    <property type="molecule type" value="Genomic_DNA"/>
</dbReference>
<dbReference type="EMBL" id="JASBNA010000064">
    <property type="protein sequence ID" value="KAK7678967.1"/>
    <property type="molecule type" value="Genomic_DNA"/>
</dbReference>
<evidence type="ECO:0000313" key="4">
    <source>
        <dbReference type="Proteomes" id="UP001385951"/>
    </source>
</evidence>
<dbReference type="AlphaFoldDB" id="A0AAW0FFE6"/>
<reference evidence="2 4" key="1">
    <citation type="submission" date="2022-09" db="EMBL/GenBank/DDBJ databases">
        <authorList>
            <person name="Palmer J.M."/>
        </authorList>
    </citation>
    <scope>NUCLEOTIDE SEQUENCE [LARGE SCALE GENOMIC DNA]</scope>
    <source>
        <strain evidence="2 4">DSM 7382</strain>
    </source>
</reference>
<protein>
    <submittedName>
        <fullName evidence="2">Uncharacterized protein</fullName>
    </submittedName>
</protein>
<dbReference type="Proteomes" id="UP001385951">
    <property type="component" value="Unassembled WGS sequence"/>
</dbReference>
<feature type="region of interest" description="Disordered" evidence="1">
    <location>
        <begin position="234"/>
        <end position="274"/>
    </location>
</feature>
<proteinExistence type="predicted"/>
<comment type="caution">
    <text evidence="2">The sequence shown here is derived from an EMBL/GenBank/DDBJ whole genome shotgun (WGS) entry which is preliminary data.</text>
</comment>
<evidence type="ECO:0000313" key="3">
    <source>
        <dbReference type="EMBL" id="KAK7682159.1"/>
    </source>
</evidence>
<name>A0AAW0FFE6_9APHY</name>
<accession>A0AAW0FFE6</accession>
<evidence type="ECO:0000313" key="2">
    <source>
        <dbReference type="EMBL" id="KAK7678967.1"/>
    </source>
</evidence>
<evidence type="ECO:0000256" key="1">
    <source>
        <dbReference type="SAM" id="MobiDB-lite"/>
    </source>
</evidence>
<keyword evidence="4" id="KW-1185">Reference proteome</keyword>